<name>A0ACC2PYJ8_9HYME</name>
<gene>
    <name evidence="1" type="ORF">QAD02_023646</name>
</gene>
<dbReference type="Proteomes" id="UP001239111">
    <property type="component" value="Chromosome 1"/>
</dbReference>
<evidence type="ECO:0000313" key="2">
    <source>
        <dbReference type="Proteomes" id="UP001239111"/>
    </source>
</evidence>
<feature type="non-terminal residue" evidence="1">
    <location>
        <position position="540"/>
    </location>
</feature>
<evidence type="ECO:0000313" key="1">
    <source>
        <dbReference type="EMBL" id="KAJ8687851.1"/>
    </source>
</evidence>
<keyword evidence="2" id="KW-1185">Reference proteome</keyword>
<proteinExistence type="predicted"/>
<comment type="caution">
    <text evidence="1">The sequence shown here is derived from an EMBL/GenBank/DDBJ whole genome shotgun (WGS) entry which is preliminary data.</text>
</comment>
<organism evidence="1 2">
    <name type="scientific">Eretmocerus hayati</name>
    <dbReference type="NCBI Taxonomy" id="131215"/>
    <lineage>
        <taxon>Eukaryota</taxon>
        <taxon>Metazoa</taxon>
        <taxon>Ecdysozoa</taxon>
        <taxon>Arthropoda</taxon>
        <taxon>Hexapoda</taxon>
        <taxon>Insecta</taxon>
        <taxon>Pterygota</taxon>
        <taxon>Neoptera</taxon>
        <taxon>Endopterygota</taxon>
        <taxon>Hymenoptera</taxon>
        <taxon>Apocrita</taxon>
        <taxon>Proctotrupomorpha</taxon>
        <taxon>Chalcidoidea</taxon>
        <taxon>Aphelinidae</taxon>
        <taxon>Aphelininae</taxon>
        <taxon>Eretmocerus</taxon>
    </lineage>
</organism>
<reference evidence="1" key="1">
    <citation type="submission" date="2023-04" db="EMBL/GenBank/DDBJ databases">
        <title>A chromosome-level genome assembly of the parasitoid wasp Eretmocerus hayati.</title>
        <authorList>
            <person name="Zhong Y."/>
            <person name="Liu S."/>
            <person name="Liu Y."/>
        </authorList>
    </citation>
    <scope>NUCLEOTIDE SEQUENCE</scope>
    <source>
        <strain evidence="1">ZJU_SS_LIU_2023</strain>
    </source>
</reference>
<accession>A0ACC2PYJ8</accession>
<dbReference type="EMBL" id="CM056741">
    <property type="protein sequence ID" value="KAJ8687851.1"/>
    <property type="molecule type" value="Genomic_DNA"/>
</dbReference>
<sequence>MQAPDNVLDVTAIYHSTAVPTAAGTSSCFGCFSTSCCPGAKTDTTPVLRDVHARVFGGELLAVLGSKGSGKRALLDVIAGRTARGESRGRVTLNGSLLTPELFRRHGAYVTHRCHLLPSLTVRQTLSYATWLANLKNRDSRVRQTLADLALSQLANRPVSELSRAEYRRLMLGVQLAKEPLLLLLDEPTWDTDPLNTYLIVSMLWSYATRRSSIVVLTMETPRSDVLPFVARVALLCLGAVVYSGPTRSMLDYFTYVGFPCPELENPLMYYLCLSTVDRRSRDRFIESNQQISVLVDKFKLEGGVFLKEAPASSLANSHMKDLHTPTSSLAPTPIGMSHKSLQNRGMKTGCISTLAALYMRSLAATFACNKSGLCHFGSRLFLLPFILSLLSILYSHSKEQQSKVFLQTSGLMFNVLCLFYIAGIAITAFLFPGFRARYYQESREGLYGGASFVSSYALLSLPLSLISSLMSLGILVPVLELEPVNWLKALGLLWVSFVVSEQLTVAALMVIKRPPSAALTSLCIVLVSLVVATGNLRSF</sequence>
<protein>
    <submittedName>
        <fullName evidence="1">Uncharacterized protein</fullName>
    </submittedName>
</protein>